<comment type="similarity">
    <text evidence="1 6">Belongs to the snRNP Sm proteins family.</text>
</comment>
<comment type="subcellular location">
    <subcellularLocation>
        <location evidence="6">Cytoplasm</location>
    </subcellularLocation>
    <subcellularLocation>
        <location evidence="6">Cytoplasm</location>
        <location evidence="6">P-body</location>
    </subcellularLocation>
</comment>
<protein>
    <recommendedName>
        <fullName evidence="6">U6 snRNA-associated Sm-like protein LSm1</fullName>
    </recommendedName>
</protein>
<comment type="function">
    <text evidence="6">Component of the cytoplasmic LSM1-LSM7 complex which is involved in mRNA degradation.</text>
</comment>
<dbReference type="PANTHER" id="PTHR15588:SF8">
    <property type="entry name" value="U6 SNRNA-ASSOCIATED SM-LIKE PROTEIN LSM1"/>
    <property type="match status" value="1"/>
</dbReference>
<dbReference type="Gene3D" id="2.30.30.100">
    <property type="match status" value="1"/>
</dbReference>
<proteinExistence type="inferred from homology"/>
<dbReference type="GO" id="GO:0000290">
    <property type="term" value="P:deadenylation-dependent decapping of nuclear-transcribed mRNA"/>
    <property type="evidence" value="ECO:0007669"/>
    <property type="project" value="EnsemblFungi"/>
</dbReference>
<dbReference type="InterPro" id="IPR010920">
    <property type="entry name" value="LSM_dom_sf"/>
</dbReference>
<evidence type="ECO:0000256" key="6">
    <source>
        <dbReference type="RuleBase" id="RU365047"/>
    </source>
</evidence>
<evidence type="ECO:0000256" key="4">
    <source>
        <dbReference type="ARBA" id="ARBA00022884"/>
    </source>
</evidence>
<dbReference type="SMART" id="SM00651">
    <property type="entry name" value="Sm"/>
    <property type="match status" value="1"/>
</dbReference>
<dbReference type="Pfam" id="PF01423">
    <property type="entry name" value="LSM"/>
    <property type="match status" value="1"/>
</dbReference>
<dbReference type="PROSITE" id="PS52002">
    <property type="entry name" value="SM"/>
    <property type="match status" value="1"/>
</dbReference>
<evidence type="ECO:0000313" key="9">
    <source>
        <dbReference type="Proteomes" id="UP000094385"/>
    </source>
</evidence>
<keyword evidence="3 6" id="KW-0507">mRNA processing</keyword>
<dbReference type="AlphaFoldDB" id="A0A1E3PYC3"/>
<keyword evidence="5 6" id="KW-0687">Ribonucleoprotein</keyword>
<dbReference type="EMBL" id="KV454300">
    <property type="protein sequence ID" value="ODQ70435.1"/>
    <property type="molecule type" value="Genomic_DNA"/>
</dbReference>
<dbReference type="GO" id="GO:1990726">
    <property type="term" value="C:Lsm1-7-Pat1 complex"/>
    <property type="evidence" value="ECO:0007669"/>
    <property type="project" value="EnsemblFungi"/>
</dbReference>
<accession>A0A1E3PYC3</accession>
<dbReference type="CDD" id="cd01728">
    <property type="entry name" value="LSm1"/>
    <property type="match status" value="1"/>
</dbReference>
<dbReference type="GO" id="GO:0006397">
    <property type="term" value="P:mRNA processing"/>
    <property type="evidence" value="ECO:0007669"/>
    <property type="project" value="UniProtKB-UniRule"/>
</dbReference>
<dbReference type="InterPro" id="IPR001163">
    <property type="entry name" value="Sm_dom_euk/arc"/>
</dbReference>
<dbReference type="InterPro" id="IPR034104">
    <property type="entry name" value="Lsm1"/>
</dbReference>
<evidence type="ECO:0000256" key="3">
    <source>
        <dbReference type="ARBA" id="ARBA00022664"/>
    </source>
</evidence>
<dbReference type="PANTHER" id="PTHR15588">
    <property type="entry name" value="LSM1"/>
    <property type="match status" value="1"/>
</dbReference>
<dbReference type="Proteomes" id="UP000094385">
    <property type="component" value="Unassembled WGS sequence"/>
</dbReference>
<evidence type="ECO:0000313" key="8">
    <source>
        <dbReference type="EMBL" id="ODQ70435.1"/>
    </source>
</evidence>
<dbReference type="GO" id="GO:0005634">
    <property type="term" value="C:nucleus"/>
    <property type="evidence" value="ECO:0007669"/>
    <property type="project" value="EnsemblFungi"/>
</dbReference>
<keyword evidence="4 6" id="KW-0694">RNA-binding</keyword>
<evidence type="ECO:0000256" key="2">
    <source>
        <dbReference type="ARBA" id="ARBA00022490"/>
    </source>
</evidence>
<evidence type="ECO:0000256" key="1">
    <source>
        <dbReference type="ARBA" id="ARBA00006850"/>
    </source>
</evidence>
<dbReference type="GO" id="GO:0003729">
    <property type="term" value="F:mRNA binding"/>
    <property type="evidence" value="ECO:0007669"/>
    <property type="project" value="EnsemblFungi"/>
</dbReference>
<dbReference type="InterPro" id="IPR044642">
    <property type="entry name" value="PTHR15588"/>
</dbReference>
<keyword evidence="2 6" id="KW-0963">Cytoplasm</keyword>
<dbReference type="InterPro" id="IPR047575">
    <property type="entry name" value="Sm"/>
</dbReference>
<dbReference type="GO" id="GO:0003682">
    <property type="term" value="F:chromatin binding"/>
    <property type="evidence" value="ECO:0007669"/>
    <property type="project" value="EnsemblFungi"/>
</dbReference>
<gene>
    <name evidence="6" type="primary">LSM1</name>
    <name evidence="8" type="ORF">LIPSTDRAFT_57712</name>
</gene>
<dbReference type="SUPFAM" id="SSF50182">
    <property type="entry name" value="Sm-like ribonucleoproteins"/>
    <property type="match status" value="1"/>
</dbReference>
<evidence type="ECO:0000259" key="7">
    <source>
        <dbReference type="PROSITE" id="PS52002"/>
    </source>
</evidence>
<keyword evidence="9" id="KW-1185">Reference proteome</keyword>
<sequence>MENTDPSLLPSIIFTTAAQLVDCVDKKLLVVLRDGRKLIGILRSFDQYANLVLQETIERIIVESMYSDIQRGVYIVRGENVVLVGEIVSFTLFFGSVAFDLLLTYLNLKDPEKENSIPLREVSLDEIYAAQQDEIDNRRRRELTKNSKLIDIGFSIDTQQEDMY</sequence>
<evidence type="ECO:0000256" key="5">
    <source>
        <dbReference type="ARBA" id="ARBA00023274"/>
    </source>
</evidence>
<name>A0A1E3PYC3_LIPST</name>
<dbReference type="GO" id="GO:0000932">
    <property type="term" value="C:P-body"/>
    <property type="evidence" value="ECO:0007669"/>
    <property type="project" value="UniProtKB-SubCell"/>
</dbReference>
<dbReference type="STRING" id="675824.A0A1E3PYC3"/>
<dbReference type="GO" id="GO:1990904">
    <property type="term" value="C:ribonucleoprotein complex"/>
    <property type="evidence" value="ECO:0007669"/>
    <property type="project" value="UniProtKB-KW"/>
</dbReference>
<comment type="subunit">
    <text evidence="6">Component of the heptameric LSM1-LSM7 complex that forms a seven-membered ring structure with a donut shape.</text>
</comment>
<feature type="domain" description="Sm" evidence="7">
    <location>
        <begin position="15"/>
        <end position="90"/>
    </location>
</feature>
<reference evidence="8 9" key="1">
    <citation type="journal article" date="2016" name="Proc. Natl. Acad. Sci. U.S.A.">
        <title>Comparative genomics of biotechnologically important yeasts.</title>
        <authorList>
            <person name="Riley R."/>
            <person name="Haridas S."/>
            <person name="Wolfe K.H."/>
            <person name="Lopes M.R."/>
            <person name="Hittinger C.T."/>
            <person name="Goeker M."/>
            <person name="Salamov A.A."/>
            <person name="Wisecaver J.H."/>
            <person name="Long T.M."/>
            <person name="Calvey C.H."/>
            <person name="Aerts A.L."/>
            <person name="Barry K.W."/>
            <person name="Choi C."/>
            <person name="Clum A."/>
            <person name="Coughlan A.Y."/>
            <person name="Deshpande S."/>
            <person name="Douglass A.P."/>
            <person name="Hanson S.J."/>
            <person name="Klenk H.-P."/>
            <person name="LaButti K.M."/>
            <person name="Lapidus A."/>
            <person name="Lindquist E.A."/>
            <person name="Lipzen A.M."/>
            <person name="Meier-Kolthoff J.P."/>
            <person name="Ohm R.A."/>
            <person name="Otillar R.P."/>
            <person name="Pangilinan J.L."/>
            <person name="Peng Y."/>
            <person name="Rokas A."/>
            <person name="Rosa C.A."/>
            <person name="Scheuner C."/>
            <person name="Sibirny A.A."/>
            <person name="Slot J.C."/>
            <person name="Stielow J.B."/>
            <person name="Sun H."/>
            <person name="Kurtzman C.P."/>
            <person name="Blackwell M."/>
            <person name="Grigoriev I.V."/>
            <person name="Jeffries T.W."/>
        </authorList>
    </citation>
    <scope>NUCLEOTIDE SEQUENCE [LARGE SCALE GENOMIC DNA]</scope>
    <source>
        <strain evidence="8 9">NRRL Y-11557</strain>
    </source>
</reference>
<dbReference type="OrthoDB" id="10263346at2759"/>
<organism evidence="8 9">
    <name type="scientific">Lipomyces starkeyi NRRL Y-11557</name>
    <dbReference type="NCBI Taxonomy" id="675824"/>
    <lineage>
        <taxon>Eukaryota</taxon>
        <taxon>Fungi</taxon>
        <taxon>Dikarya</taxon>
        <taxon>Ascomycota</taxon>
        <taxon>Saccharomycotina</taxon>
        <taxon>Lipomycetes</taxon>
        <taxon>Lipomycetales</taxon>
        <taxon>Lipomycetaceae</taxon>
        <taxon>Lipomyces</taxon>
    </lineage>
</organism>